<dbReference type="PANTHER" id="PTHR11735:SF11">
    <property type="entry name" value="TRNA THREONYLCARBAMOYLADENOSINE BIOSYNTHESIS PROTEIN TSAB"/>
    <property type="match status" value="1"/>
</dbReference>
<feature type="domain" description="Gcp-like" evidence="1">
    <location>
        <begin position="33"/>
        <end position="125"/>
    </location>
</feature>
<evidence type="ECO:0000313" key="3">
    <source>
        <dbReference type="Proteomes" id="UP000050580"/>
    </source>
</evidence>
<dbReference type="NCBIfam" id="TIGR03725">
    <property type="entry name" value="T6A_YeaZ"/>
    <property type="match status" value="1"/>
</dbReference>
<dbReference type="Proteomes" id="UP000050580">
    <property type="component" value="Unassembled WGS sequence"/>
</dbReference>
<dbReference type="GO" id="GO:0002949">
    <property type="term" value="P:tRNA threonylcarbamoyladenosine modification"/>
    <property type="evidence" value="ECO:0007669"/>
    <property type="project" value="InterPro"/>
</dbReference>
<dbReference type="SUPFAM" id="SSF53067">
    <property type="entry name" value="Actin-like ATPase domain"/>
    <property type="match status" value="2"/>
</dbReference>
<reference evidence="2 3" key="1">
    <citation type="submission" date="2015-05" db="EMBL/GenBank/DDBJ databases">
        <title>Draft genome sequence of Lampropedia sp. CT6, isolated from the microbial mat of a hot water spring, located at Manikaran, India.</title>
        <authorList>
            <person name="Tripathi C."/>
            <person name="Rani P."/>
            <person name="Mahato N.K."/>
            <person name="Lal R."/>
        </authorList>
    </citation>
    <scope>NUCLEOTIDE SEQUENCE [LARGE SCALE GENOMIC DNA]</scope>
    <source>
        <strain evidence="2 3">CT6</strain>
    </source>
</reference>
<evidence type="ECO:0000313" key="2">
    <source>
        <dbReference type="EMBL" id="KKW67616.1"/>
    </source>
</evidence>
<proteinExistence type="predicted"/>
<dbReference type="GO" id="GO:0005829">
    <property type="term" value="C:cytosol"/>
    <property type="evidence" value="ECO:0007669"/>
    <property type="project" value="TreeGrafter"/>
</dbReference>
<organism evidence="2 3">
    <name type="scientific">Lampropedia cohaerens</name>
    <dbReference type="NCBI Taxonomy" id="1610491"/>
    <lineage>
        <taxon>Bacteria</taxon>
        <taxon>Pseudomonadati</taxon>
        <taxon>Pseudomonadota</taxon>
        <taxon>Betaproteobacteria</taxon>
        <taxon>Burkholderiales</taxon>
        <taxon>Comamonadaceae</taxon>
        <taxon>Lampropedia</taxon>
    </lineage>
</organism>
<comment type="caution">
    <text evidence="2">The sequence shown here is derived from an EMBL/GenBank/DDBJ whole genome shotgun (WGS) entry which is preliminary data.</text>
</comment>
<dbReference type="PATRIC" id="fig|1610491.3.peg.1996"/>
<dbReference type="RefSeq" id="WP_046742085.1">
    <property type="nucleotide sequence ID" value="NZ_LBNQ01000026.1"/>
</dbReference>
<accession>A0A0U1PYR4</accession>
<dbReference type="OrthoDB" id="9809995at2"/>
<dbReference type="Gene3D" id="3.30.420.40">
    <property type="match status" value="2"/>
</dbReference>
<keyword evidence="3" id="KW-1185">Reference proteome</keyword>
<dbReference type="InterPro" id="IPR022496">
    <property type="entry name" value="T6A_TsaB"/>
</dbReference>
<dbReference type="PANTHER" id="PTHR11735">
    <property type="entry name" value="TRNA N6-ADENOSINE THREONYLCARBAMOYLTRANSFERASE"/>
    <property type="match status" value="1"/>
</dbReference>
<dbReference type="Pfam" id="PF00814">
    <property type="entry name" value="TsaD"/>
    <property type="match status" value="1"/>
</dbReference>
<dbReference type="EMBL" id="LBNQ01000026">
    <property type="protein sequence ID" value="KKW67616.1"/>
    <property type="molecule type" value="Genomic_DNA"/>
</dbReference>
<dbReference type="InterPro" id="IPR043129">
    <property type="entry name" value="ATPase_NBD"/>
</dbReference>
<gene>
    <name evidence="2" type="ORF">AAV94_09390</name>
</gene>
<dbReference type="STRING" id="1610491.AAV94_09390"/>
<name>A0A0U1PYR4_9BURK</name>
<sequence length="239" mass="25640">MRLLAIDTSTDTLSIAVRHGAHLWHREQAGGAQSSRVLLPEILRLLKQADLSLATLEAIIYGCGPGAFTGLRTTCAVAQGLAWGRNLPALPVDSLTALAAAAARLQGLDRVVAVLDARMQEVYAAPLRWQADASLAGGGVWLLEDEIRVLPPQALQVPQGYALVGNAFIAYPELQTHWAARGHAVVHAVPQARDMLAVAPALMERGAMQTAQQIAPVYVRNKVALTTQEREQAKLQRDA</sequence>
<evidence type="ECO:0000259" key="1">
    <source>
        <dbReference type="Pfam" id="PF00814"/>
    </source>
</evidence>
<dbReference type="InterPro" id="IPR000905">
    <property type="entry name" value="Gcp-like_dom"/>
</dbReference>
<dbReference type="AlphaFoldDB" id="A0A0U1PYR4"/>
<protein>
    <recommendedName>
        <fullName evidence="1">Gcp-like domain-containing protein</fullName>
    </recommendedName>
</protein>